<dbReference type="OrthoDB" id="9775095at2"/>
<dbReference type="Pfam" id="PF00593">
    <property type="entry name" value="TonB_dep_Rec_b-barrel"/>
    <property type="match status" value="1"/>
</dbReference>
<dbReference type="PROSITE" id="PS52016">
    <property type="entry name" value="TONB_DEPENDENT_REC_3"/>
    <property type="match status" value="1"/>
</dbReference>
<keyword evidence="5" id="KW-0410">Iron transport</keyword>
<dbReference type="SUPFAM" id="SSF49464">
    <property type="entry name" value="Carboxypeptidase regulatory domain-like"/>
    <property type="match status" value="1"/>
</dbReference>
<evidence type="ECO:0000256" key="8">
    <source>
        <dbReference type="ARBA" id="ARBA00023004"/>
    </source>
</evidence>
<evidence type="ECO:0000256" key="7">
    <source>
        <dbReference type="ARBA" id="ARBA00022729"/>
    </source>
</evidence>
<dbReference type="InterPro" id="IPR039426">
    <property type="entry name" value="TonB-dep_rcpt-like"/>
</dbReference>
<evidence type="ECO:0000256" key="2">
    <source>
        <dbReference type="ARBA" id="ARBA00009810"/>
    </source>
</evidence>
<keyword evidence="11 14" id="KW-0472">Membrane</keyword>
<evidence type="ECO:0000256" key="1">
    <source>
        <dbReference type="ARBA" id="ARBA00004571"/>
    </source>
</evidence>
<keyword evidence="9" id="KW-0406">Ion transport</keyword>
<dbReference type="PANTHER" id="PTHR32552">
    <property type="entry name" value="FERRICHROME IRON RECEPTOR-RELATED"/>
    <property type="match status" value="1"/>
</dbReference>
<dbReference type="AlphaFoldDB" id="A0A1B9XWE7"/>
<feature type="domain" description="TonB-dependent receptor plug" evidence="18">
    <location>
        <begin position="120"/>
        <end position="220"/>
    </location>
</feature>
<dbReference type="Gene3D" id="2.40.170.20">
    <property type="entry name" value="TonB-dependent receptor, beta-barrel domain"/>
    <property type="match status" value="1"/>
</dbReference>
<feature type="signal peptide" evidence="16">
    <location>
        <begin position="1"/>
        <end position="18"/>
    </location>
</feature>
<dbReference type="GO" id="GO:0015344">
    <property type="term" value="F:siderophore uptake transmembrane transporter activity"/>
    <property type="evidence" value="ECO:0007669"/>
    <property type="project" value="TreeGrafter"/>
</dbReference>
<keyword evidence="13 14" id="KW-0998">Cell outer membrane</keyword>
<dbReference type="EMBL" id="MAKX01000042">
    <property type="protein sequence ID" value="OCK41872.1"/>
    <property type="molecule type" value="Genomic_DNA"/>
</dbReference>
<dbReference type="STRING" id="447689.BA195_13580"/>
<accession>A0A1B9XWE7</accession>
<name>A0A1B9XWE7_9FLAO</name>
<dbReference type="InterPro" id="IPR037066">
    <property type="entry name" value="Plug_dom_sf"/>
</dbReference>
<evidence type="ECO:0000256" key="16">
    <source>
        <dbReference type="SAM" id="SignalP"/>
    </source>
</evidence>
<evidence type="ECO:0000256" key="14">
    <source>
        <dbReference type="PROSITE-ProRule" id="PRU01360"/>
    </source>
</evidence>
<dbReference type="Gene3D" id="2.170.130.10">
    <property type="entry name" value="TonB-dependent receptor, plug domain"/>
    <property type="match status" value="1"/>
</dbReference>
<keyword evidence="12" id="KW-0675">Receptor</keyword>
<evidence type="ECO:0000256" key="15">
    <source>
        <dbReference type="RuleBase" id="RU003357"/>
    </source>
</evidence>
<evidence type="ECO:0008006" key="21">
    <source>
        <dbReference type="Google" id="ProtNLM"/>
    </source>
</evidence>
<evidence type="ECO:0000256" key="13">
    <source>
        <dbReference type="ARBA" id="ARBA00023237"/>
    </source>
</evidence>
<dbReference type="InterPro" id="IPR010917">
    <property type="entry name" value="TonB_rcpt_CS"/>
</dbReference>
<dbReference type="Pfam" id="PF07715">
    <property type="entry name" value="Plug"/>
    <property type="match status" value="1"/>
</dbReference>
<protein>
    <recommendedName>
        <fullName evidence="21">TonB-dependent receptor</fullName>
    </recommendedName>
</protein>
<sequence>MKLKFVFFFLLTTSLLIAQKTKSVQLLNKQNNHPIQFSSILNKNSKKGTTSNTNGFFKITGKPNDKINISYIGYKSVNVLLKNLPAVVYLQPTSFELKDVTISSKRKKSTALNKLQIKNLDAPLTTNNVSSKLIKLRNSNDLGSAVKSATGVRPINRYGGFQTFRIRGFNNFVLLNDGVRDERHNLSTSAPSTNLANVSHIEVLKGPAGVMFGHSALGGIINIVRKKPTDTFSGEFSATYGSFDTYEMSAGMGGPINEKLKYRVDFGLTKSSGWRYYGVNTNNASFTLNYTPSEKDFLELSFQTNNDVYDTDTGIPVDDNGDIVAGMDPKTRYNDPQDYLKHKRFDLQIKYKHKFNDKVKLNNNLSWSDDDINYLSTEWLFFNIAKDSITRGFPFYFNHTTNTIQNQLDVSYQFKTGKIKHKSIFGNSITFLDRKSFRGSVIGPGTKTTISVINPILNQGHIETIDEKVQIRDEFNSGFYWQNWSDISNQLKVLVGIRYDIFEGSYATDKINADRVLIEEGKKTEIPSTAFSYRAGLVYKPFKNFSVFSSYSNYFKPSRTISPSSQIFDPEKGYQIEGGIKYEKLNKLNITLSSFYILKHNIVERNKVNEYHQIGEADSKGIEFDLAYTPLKNIYIKAGYAFTEAKIRAYDASDSQTKKEGNALPFAPKHLANMWLNYELKEGLGFGIGGNYTSNNYTNSSNSFTLPSYLLLDGAVYYQKNNVRVGLNINNITNKLYFTDAIYDYQFFPGAERNFKVNVSYKF</sequence>
<dbReference type="InterPro" id="IPR000531">
    <property type="entry name" value="Beta-barrel_TonB"/>
</dbReference>
<dbReference type="CDD" id="cd01347">
    <property type="entry name" value="ligand_gated_channel"/>
    <property type="match status" value="1"/>
</dbReference>
<keyword evidence="6 14" id="KW-0812">Transmembrane</keyword>
<evidence type="ECO:0000259" key="17">
    <source>
        <dbReference type="Pfam" id="PF00593"/>
    </source>
</evidence>
<dbReference type="GO" id="GO:0009279">
    <property type="term" value="C:cell outer membrane"/>
    <property type="evidence" value="ECO:0007669"/>
    <property type="project" value="UniProtKB-SubCell"/>
</dbReference>
<evidence type="ECO:0000256" key="4">
    <source>
        <dbReference type="ARBA" id="ARBA00022452"/>
    </source>
</evidence>
<evidence type="ECO:0000256" key="6">
    <source>
        <dbReference type="ARBA" id="ARBA00022692"/>
    </source>
</evidence>
<dbReference type="Proteomes" id="UP000093186">
    <property type="component" value="Unassembled WGS sequence"/>
</dbReference>
<comment type="subcellular location">
    <subcellularLocation>
        <location evidence="1 14">Cell outer membrane</location>
        <topology evidence="1 14">Multi-pass membrane protein</topology>
    </subcellularLocation>
</comment>
<dbReference type="InterPro" id="IPR008969">
    <property type="entry name" value="CarboxyPept-like_regulatory"/>
</dbReference>
<reference evidence="19 20" key="1">
    <citation type="submission" date="2016-06" db="EMBL/GenBank/DDBJ databases">
        <title>Draft Genome Sequence of Tenacibaculum soleae UCD-KL19.</title>
        <authorList>
            <person name="Eisen J.A."/>
            <person name="Coil D.A."/>
            <person name="Lujan K.M."/>
        </authorList>
    </citation>
    <scope>NUCLEOTIDE SEQUENCE [LARGE SCALE GENOMIC DNA]</scope>
    <source>
        <strain evidence="19 20">UCD-KL19</strain>
    </source>
</reference>
<evidence type="ECO:0000256" key="9">
    <source>
        <dbReference type="ARBA" id="ARBA00023065"/>
    </source>
</evidence>
<gene>
    <name evidence="19" type="ORF">BA195_13580</name>
</gene>
<evidence type="ECO:0000256" key="11">
    <source>
        <dbReference type="ARBA" id="ARBA00023136"/>
    </source>
</evidence>
<evidence type="ECO:0000256" key="5">
    <source>
        <dbReference type="ARBA" id="ARBA00022496"/>
    </source>
</evidence>
<dbReference type="PROSITE" id="PS01156">
    <property type="entry name" value="TONB_DEPENDENT_REC_2"/>
    <property type="match status" value="1"/>
</dbReference>
<feature type="domain" description="TonB-dependent receptor-like beta-barrel" evidence="17">
    <location>
        <begin position="292"/>
        <end position="732"/>
    </location>
</feature>
<dbReference type="RefSeq" id="WP_068706485.1">
    <property type="nucleotide sequence ID" value="NZ_JAUOSW010000012.1"/>
</dbReference>
<dbReference type="SUPFAM" id="SSF56935">
    <property type="entry name" value="Porins"/>
    <property type="match status" value="1"/>
</dbReference>
<dbReference type="InterPro" id="IPR036942">
    <property type="entry name" value="Beta-barrel_TonB_sf"/>
</dbReference>
<keyword evidence="7 16" id="KW-0732">Signal</keyword>
<dbReference type="NCBIfam" id="TIGR01783">
    <property type="entry name" value="TonB-siderophor"/>
    <property type="match status" value="1"/>
</dbReference>
<comment type="caution">
    <text evidence="19">The sequence shown here is derived from an EMBL/GenBank/DDBJ whole genome shotgun (WGS) entry which is preliminary data.</text>
</comment>
<feature type="chain" id="PRO_5008639900" description="TonB-dependent receptor" evidence="16">
    <location>
        <begin position="19"/>
        <end position="763"/>
    </location>
</feature>
<dbReference type="GO" id="GO:0015891">
    <property type="term" value="P:siderophore transport"/>
    <property type="evidence" value="ECO:0007669"/>
    <property type="project" value="InterPro"/>
</dbReference>
<keyword evidence="20" id="KW-1185">Reference proteome</keyword>
<evidence type="ECO:0000313" key="19">
    <source>
        <dbReference type="EMBL" id="OCK41872.1"/>
    </source>
</evidence>
<evidence type="ECO:0000256" key="10">
    <source>
        <dbReference type="ARBA" id="ARBA00023077"/>
    </source>
</evidence>
<dbReference type="PANTHER" id="PTHR32552:SF68">
    <property type="entry name" value="FERRICHROME OUTER MEMBRANE TRANSPORTER_PHAGE RECEPTOR"/>
    <property type="match status" value="1"/>
</dbReference>
<comment type="similarity">
    <text evidence="2 14 15">Belongs to the TonB-dependent receptor family.</text>
</comment>
<keyword evidence="8" id="KW-0408">Iron</keyword>
<evidence type="ECO:0000256" key="3">
    <source>
        <dbReference type="ARBA" id="ARBA00022448"/>
    </source>
</evidence>
<dbReference type="InterPro" id="IPR012910">
    <property type="entry name" value="Plug_dom"/>
</dbReference>
<keyword evidence="4 14" id="KW-1134">Transmembrane beta strand</keyword>
<dbReference type="GO" id="GO:0038023">
    <property type="term" value="F:signaling receptor activity"/>
    <property type="evidence" value="ECO:0007669"/>
    <property type="project" value="InterPro"/>
</dbReference>
<keyword evidence="3 14" id="KW-0813">Transport</keyword>
<evidence type="ECO:0000259" key="18">
    <source>
        <dbReference type="Pfam" id="PF07715"/>
    </source>
</evidence>
<organism evidence="19 20">
    <name type="scientific">Tenacibaculum soleae</name>
    <dbReference type="NCBI Taxonomy" id="447689"/>
    <lineage>
        <taxon>Bacteria</taxon>
        <taxon>Pseudomonadati</taxon>
        <taxon>Bacteroidota</taxon>
        <taxon>Flavobacteriia</taxon>
        <taxon>Flavobacteriales</taxon>
        <taxon>Flavobacteriaceae</taxon>
        <taxon>Tenacibaculum</taxon>
    </lineage>
</organism>
<evidence type="ECO:0000256" key="12">
    <source>
        <dbReference type="ARBA" id="ARBA00023170"/>
    </source>
</evidence>
<dbReference type="InterPro" id="IPR010105">
    <property type="entry name" value="TonB_sidphr_rcpt"/>
</dbReference>
<dbReference type="Pfam" id="PF13715">
    <property type="entry name" value="CarbopepD_reg_2"/>
    <property type="match status" value="1"/>
</dbReference>
<keyword evidence="10 15" id="KW-0798">TonB box</keyword>
<evidence type="ECO:0000313" key="20">
    <source>
        <dbReference type="Proteomes" id="UP000093186"/>
    </source>
</evidence>
<proteinExistence type="inferred from homology"/>